<evidence type="ECO:0000313" key="2">
    <source>
        <dbReference type="Proteomes" id="UP000799428"/>
    </source>
</evidence>
<sequence length="169" mass="18969">MSAVDFPFCYLDSSGLYRIVDLHGRCKGGYTWHLVWRHAPLSLAAAGTSWVDFPPLELSDSESRGGGGLEDLLLAANLEMIVLHIRTLCAKRTHTHTHTHTHTYIRTRTHAHTHTHIYTHTHTRTFVACVHLQSGMIAMVLTLPNLVVGSRGERLITDSVHRVFQVQTT</sequence>
<protein>
    <submittedName>
        <fullName evidence="1">Uncharacterized protein</fullName>
    </submittedName>
</protein>
<keyword evidence="2" id="KW-1185">Reference proteome</keyword>
<dbReference type="EMBL" id="MU005772">
    <property type="protein sequence ID" value="KAF2708360.1"/>
    <property type="molecule type" value="Genomic_DNA"/>
</dbReference>
<dbReference type="Proteomes" id="UP000799428">
    <property type="component" value="Unassembled WGS sequence"/>
</dbReference>
<evidence type="ECO:0000313" key="1">
    <source>
        <dbReference type="EMBL" id="KAF2708360.1"/>
    </source>
</evidence>
<organism evidence="1 2">
    <name type="scientific">Pleomassaria siparia CBS 279.74</name>
    <dbReference type="NCBI Taxonomy" id="1314801"/>
    <lineage>
        <taxon>Eukaryota</taxon>
        <taxon>Fungi</taxon>
        <taxon>Dikarya</taxon>
        <taxon>Ascomycota</taxon>
        <taxon>Pezizomycotina</taxon>
        <taxon>Dothideomycetes</taxon>
        <taxon>Pleosporomycetidae</taxon>
        <taxon>Pleosporales</taxon>
        <taxon>Pleomassariaceae</taxon>
        <taxon>Pleomassaria</taxon>
    </lineage>
</organism>
<proteinExistence type="predicted"/>
<dbReference type="AlphaFoldDB" id="A0A6G1K6G4"/>
<accession>A0A6G1K6G4</accession>
<name>A0A6G1K6G4_9PLEO</name>
<reference evidence="1" key="1">
    <citation type="journal article" date="2020" name="Stud. Mycol.">
        <title>101 Dothideomycetes genomes: a test case for predicting lifestyles and emergence of pathogens.</title>
        <authorList>
            <person name="Haridas S."/>
            <person name="Albert R."/>
            <person name="Binder M."/>
            <person name="Bloem J."/>
            <person name="Labutti K."/>
            <person name="Salamov A."/>
            <person name="Andreopoulos B."/>
            <person name="Baker S."/>
            <person name="Barry K."/>
            <person name="Bills G."/>
            <person name="Bluhm B."/>
            <person name="Cannon C."/>
            <person name="Castanera R."/>
            <person name="Culley D."/>
            <person name="Daum C."/>
            <person name="Ezra D."/>
            <person name="Gonzalez J."/>
            <person name="Henrissat B."/>
            <person name="Kuo A."/>
            <person name="Liang C."/>
            <person name="Lipzen A."/>
            <person name="Lutzoni F."/>
            <person name="Magnuson J."/>
            <person name="Mondo S."/>
            <person name="Nolan M."/>
            <person name="Ohm R."/>
            <person name="Pangilinan J."/>
            <person name="Park H.-J."/>
            <person name="Ramirez L."/>
            <person name="Alfaro M."/>
            <person name="Sun H."/>
            <person name="Tritt A."/>
            <person name="Yoshinaga Y."/>
            <person name="Zwiers L.-H."/>
            <person name="Turgeon B."/>
            <person name="Goodwin S."/>
            <person name="Spatafora J."/>
            <person name="Crous P."/>
            <person name="Grigoriev I."/>
        </authorList>
    </citation>
    <scope>NUCLEOTIDE SEQUENCE</scope>
    <source>
        <strain evidence="1">CBS 279.74</strain>
    </source>
</reference>
<gene>
    <name evidence="1" type="ORF">K504DRAFT_304980</name>
</gene>